<feature type="region of interest" description="Disordered" evidence="4">
    <location>
        <begin position="888"/>
        <end position="911"/>
    </location>
</feature>
<reference evidence="7 8" key="1">
    <citation type="submission" date="2015-09" db="EMBL/GenBank/DDBJ databases">
        <title>Sorangium comparison.</title>
        <authorList>
            <person name="Zaburannyi N."/>
            <person name="Bunk B."/>
            <person name="Overmann J."/>
            <person name="Mueller R."/>
        </authorList>
    </citation>
    <scope>NUCLEOTIDE SEQUENCE [LARGE SCALE GENOMIC DNA]</scope>
    <source>
        <strain evidence="7 8">So ce836</strain>
    </source>
</reference>
<dbReference type="PROSITE" id="PS50082">
    <property type="entry name" value="WD_REPEATS_2"/>
    <property type="match status" value="5"/>
</dbReference>
<feature type="domain" description="CHAT" evidence="5">
    <location>
        <begin position="97"/>
        <end position="354"/>
    </location>
</feature>
<dbReference type="InterPro" id="IPR027417">
    <property type="entry name" value="P-loop_NTPase"/>
</dbReference>
<dbReference type="InterPro" id="IPR019775">
    <property type="entry name" value="WD40_repeat_CS"/>
</dbReference>
<protein>
    <submittedName>
        <fullName evidence="7">Uncharacterized protein</fullName>
    </submittedName>
</protein>
<dbReference type="SUPFAM" id="SSF50978">
    <property type="entry name" value="WD40 repeat-like"/>
    <property type="match status" value="2"/>
</dbReference>
<keyword evidence="2" id="KW-0677">Repeat</keyword>
<feature type="repeat" description="WD" evidence="3">
    <location>
        <begin position="1004"/>
        <end position="1036"/>
    </location>
</feature>
<dbReference type="SUPFAM" id="SSF52540">
    <property type="entry name" value="P-loop containing nucleoside triphosphate hydrolases"/>
    <property type="match status" value="1"/>
</dbReference>
<dbReference type="InterPro" id="IPR049052">
    <property type="entry name" value="nSTAND1"/>
</dbReference>
<dbReference type="InterPro" id="IPR001680">
    <property type="entry name" value="WD40_rpt"/>
</dbReference>
<dbReference type="PANTHER" id="PTHR19848">
    <property type="entry name" value="WD40 REPEAT PROTEIN"/>
    <property type="match status" value="1"/>
</dbReference>
<organism evidence="7 8">
    <name type="scientific">Sorangium cellulosum</name>
    <name type="common">Polyangium cellulosum</name>
    <dbReference type="NCBI Taxonomy" id="56"/>
    <lineage>
        <taxon>Bacteria</taxon>
        <taxon>Pseudomonadati</taxon>
        <taxon>Myxococcota</taxon>
        <taxon>Polyangia</taxon>
        <taxon>Polyangiales</taxon>
        <taxon>Polyangiaceae</taxon>
        <taxon>Sorangium</taxon>
    </lineage>
</organism>
<dbReference type="InterPro" id="IPR036322">
    <property type="entry name" value="WD40_repeat_dom_sf"/>
</dbReference>
<evidence type="ECO:0000259" key="5">
    <source>
        <dbReference type="Pfam" id="PF12770"/>
    </source>
</evidence>
<dbReference type="InterPro" id="IPR024983">
    <property type="entry name" value="CHAT_dom"/>
</dbReference>
<feature type="repeat" description="WD" evidence="3">
    <location>
        <begin position="1048"/>
        <end position="1079"/>
    </location>
</feature>
<dbReference type="SMART" id="SM00320">
    <property type="entry name" value="WD40"/>
    <property type="match status" value="13"/>
</dbReference>
<dbReference type="EMBL" id="CP012672">
    <property type="protein sequence ID" value="AUX29114.1"/>
    <property type="molecule type" value="Genomic_DNA"/>
</dbReference>
<dbReference type="PANTHER" id="PTHR19848:SF8">
    <property type="entry name" value="F-BOX AND WD REPEAT DOMAIN CONTAINING 7"/>
    <property type="match status" value="1"/>
</dbReference>
<feature type="repeat" description="WD" evidence="3">
    <location>
        <begin position="1179"/>
        <end position="1220"/>
    </location>
</feature>
<dbReference type="CDD" id="cd00200">
    <property type="entry name" value="WD40"/>
    <property type="match status" value="2"/>
</dbReference>
<gene>
    <name evidence="7" type="ORF">SOCE836_012010</name>
</gene>
<dbReference type="Pfam" id="PF12770">
    <property type="entry name" value="CHAT"/>
    <property type="match status" value="1"/>
</dbReference>
<dbReference type="PROSITE" id="PS50294">
    <property type="entry name" value="WD_REPEATS_REGION"/>
    <property type="match status" value="5"/>
</dbReference>
<dbReference type="Gene3D" id="2.130.10.10">
    <property type="entry name" value="YVTN repeat-like/Quinoprotein amine dehydrogenase"/>
    <property type="match status" value="4"/>
</dbReference>
<dbReference type="Pfam" id="PF00400">
    <property type="entry name" value="WD40"/>
    <property type="match status" value="6"/>
</dbReference>
<dbReference type="Proteomes" id="UP000295497">
    <property type="component" value="Chromosome"/>
</dbReference>
<evidence type="ECO:0000313" key="7">
    <source>
        <dbReference type="EMBL" id="AUX29114.1"/>
    </source>
</evidence>
<accession>A0A4P2QGV1</accession>
<keyword evidence="1 3" id="KW-0853">WD repeat</keyword>
<dbReference type="InterPro" id="IPR020472">
    <property type="entry name" value="WD40_PAC1"/>
</dbReference>
<dbReference type="PROSITE" id="PS00678">
    <property type="entry name" value="WD_REPEATS_1"/>
    <property type="match status" value="1"/>
</dbReference>
<dbReference type="InterPro" id="IPR015943">
    <property type="entry name" value="WD40/YVTN_repeat-like_dom_sf"/>
</dbReference>
<evidence type="ECO:0000256" key="4">
    <source>
        <dbReference type="SAM" id="MobiDB-lite"/>
    </source>
</evidence>
<evidence type="ECO:0000313" key="8">
    <source>
        <dbReference type="Proteomes" id="UP000295497"/>
    </source>
</evidence>
<proteinExistence type="predicted"/>
<feature type="repeat" description="WD" evidence="3">
    <location>
        <begin position="964"/>
        <end position="995"/>
    </location>
</feature>
<feature type="repeat" description="WD" evidence="3">
    <location>
        <begin position="1097"/>
        <end position="1138"/>
    </location>
</feature>
<evidence type="ECO:0000256" key="3">
    <source>
        <dbReference type="PROSITE-ProRule" id="PRU00221"/>
    </source>
</evidence>
<evidence type="ECO:0000256" key="2">
    <source>
        <dbReference type="ARBA" id="ARBA00022737"/>
    </source>
</evidence>
<evidence type="ECO:0000259" key="6">
    <source>
        <dbReference type="Pfam" id="PF20703"/>
    </source>
</evidence>
<name>A0A4P2QGV1_SORCE</name>
<feature type="domain" description="Novel STAND NTPase 1" evidence="6">
    <location>
        <begin position="370"/>
        <end position="800"/>
    </location>
</feature>
<dbReference type="PRINTS" id="PR00320">
    <property type="entry name" value="GPROTEINBRPT"/>
</dbReference>
<dbReference type="RefSeq" id="WP_129573338.1">
    <property type="nucleotide sequence ID" value="NZ_CP012672.1"/>
</dbReference>
<evidence type="ECO:0000256" key="1">
    <source>
        <dbReference type="ARBA" id="ARBA00022574"/>
    </source>
</evidence>
<dbReference type="Pfam" id="PF20703">
    <property type="entry name" value="nSTAND1"/>
    <property type="match status" value="1"/>
</dbReference>
<sequence>MHLTLELTRTDRPDEAFLSPEGATDYVLRTEGGGAETATLDWSRELHADLDAVRRPGRDPAVVQRLGNRLRKFLAPAGWARHEAAIAAAVERGEPVRITLRASAAELYGLPWELLALKATGQHLGELPDVLLRYAWPDSRTRPEEPSPLPEGGRLLVGWSAAAGGVPLRPHLDAIGSAAARGDHPFDPERDVLEHLSVDRLAGALDDAARSGRIVTVLHLLCHGGAAGQSYGLCWDADDGSGDRVLVDAGRLRQILAPHAGRVRLVVLSACDSGNAGHLGNHLGSVAQNLHQAGVQAVIASRFPLSAEGSARFSETFYQALLAEPASVERAFLAGRRRLARDPQSLDWAALTLYARPEDGDDSRPVAIRPYRGLLAFQPAHSRFFVGRDAERDEALSDLAALREGGKPRLLVVAGASGTGKSSVVLAGVVPALLGAEREPARGGDEVEALQRTVGRLAQLLGDKGKSTPVQQALQTLAREAAALAGAAAGRWEVAVFRPGADPTGALEAALERRARRARPDAPFLLVVDQLEEIFTHTADPAARQAFAARLWGLAREPGGPSVIATLRVDFLGQCGEILLDPEAGLRLDSVAYDEAHRVFVAQMKPAQLRDVVEEPARRVGLELDPGLAARMIADVGAEPGALPLLEYTLDLLWQRRAGRALSSARYEELGGVFGALESMADRVLDGLDEAQQEAARRLLPRLVGVGDGSAGDTRQRVPLARLLPADPGQRARWEEVLARFVDARLLTRGEEAGEVVVEVAHEALIRRWKRLGAWLAEDRGRLGELAKIERWALDWKGHGAPLQGAQLGYARQFREQQAEALSAAALEMIAASEQAERERLEAEKKKQEGERRRLRQIAAAAVVTAAAMLVLGSVAVVAHQRAEQKAQEAAQKTREAEEKAQEAARSDQRSQDALHLAAASNLYGKGQYAWALSVLLRVSEGGRRDLWTGLAQRLLVAPVPRALLGHTGGVQDIAWSPDGQLVATGAADGTVKIWTPAGELRASLEHGSRVEALAWSPKGDRLVTGAYDGKVRLWNPSVSGKTPLVARDRHEAAVTAVAWSRDGELVASGSADMTVALWRARGPAQLAFERLVGKERDRHAASVVSVAFSRDSRRLVSASHDRTARVWDLQGAAAPAVLRHRSLVYSARFSADGARIVTASANEARVWGADGSGPRLVLRGHEADVSSAAWSPDDAWIVTGSDDNTARLWSAGDGAPIAILRDHAANVSAVDVISGRRGGLRIATGSWDATADIWRLDRFDLPIFTRPAGRAGTDALALVTWSPDGSRALTATSAGKLQVWSHGNREGPLALPGEVRDLSAAAFDGSGRRLVVASASAARIWDLDAPSRSPSTLAGRSGPISLVALSPDGRRVVIASGDTAEVWEPAAPQRPITFRAEEGNVTYAAWSDDGTRLLTASGGVAEVWELAAPSRSPALVLHHPRPVLAAAFAGSGDRIATAAGAATYLWGARGDLEGVHLEHDGAVVSVRFAPKDDVVVAVAGSGGVRACATKAPYDCPFAVAGGEARASRAFIDGAGTHLVILGTDGIKRTWDWITKPEALARRLAEEDAGCLPAEVRRSYLEESEDTAKGAYEACRKAEASRRAPAPDRVARAEP</sequence>